<dbReference type="PANTHER" id="PTHR40761">
    <property type="entry name" value="CONSERVED INTEGRAL MEMBRANE ALANINE VALINE AND LEUCINE RICH PROTEIN-RELATED"/>
    <property type="match status" value="1"/>
</dbReference>
<evidence type="ECO:0000256" key="1">
    <source>
        <dbReference type="SAM" id="Phobius"/>
    </source>
</evidence>
<organism evidence="2 3">
    <name type="scientific">Acidiferrimicrobium australe</name>
    <dbReference type="NCBI Taxonomy" id="2664430"/>
    <lineage>
        <taxon>Bacteria</taxon>
        <taxon>Bacillati</taxon>
        <taxon>Actinomycetota</taxon>
        <taxon>Acidimicrobiia</taxon>
        <taxon>Acidimicrobiales</taxon>
        <taxon>Acidimicrobiaceae</taxon>
        <taxon>Acidiferrimicrobium</taxon>
    </lineage>
</organism>
<evidence type="ECO:0000313" key="3">
    <source>
        <dbReference type="Proteomes" id="UP000437736"/>
    </source>
</evidence>
<protein>
    <recommendedName>
        <fullName evidence="4">EamA family transporter</fullName>
    </recommendedName>
</protein>
<dbReference type="NCBIfam" id="NF038012">
    <property type="entry name" value="DMT_1"/>
    <property type="match status" value="1"/>
</dbReference>
<sequence>MSPAIPLAVAAGLCTAASTTCQRAGALRAPDDGQIDAGLLLRLVRQPIWLLGVVSMVLGFVLQATALHFGSLAMVQPILASELLFVFAYLALANPHLVRRRDGLSAVGMAVGLGAVLFTADPSGGRAAAPSGRWALAGVVGAAVVGVLLLA</sequence>
<keyword evidence="1" id="KW-1133">Transmembrane helix</keyword>
<keyword evidence="3" id="KW-1185">Reference proteome</keyword>
<comment type="caution">
    <text evidence="2">The sequence shown here is derived from an EMBL/GenBank/DDBJ whole genome shotgun (WGS) entry which is preliminary data.</text>
</comment>
<accession>A0ABW9QZF0</accession>
<dbReference type="PANTHER" id="PTHR40761:SF1">
    <property type="entry name" value="CONSERVED INTEGRAL MEMBRANE ALANINE VALINE AND LEUCINE RICH PROTEIN-RELATED"/>
    <property type="match status" value="1"/>
</dbReference>
<evidence type="ECO:0000313" key="2">
    <source>
        <dbReference type="EMBL" id="MST35245.1"/>
    </source>
</evidence>
<feature type="non-terminal residue" evidence="2">
    <location>
        <position position="151"/>
    </location>
</feature>
<keyword evidence="1" id="KW-0472">Membrane</keyword>
<feature type="transmembrane region" description="Helical" evidence="1">
    <location>
        <begin position="47"/>
        <end position="67"/>
    </location>
</feature>
<evidence type="ECO:0008006" key="4">
    <source>
        <dbReference type="Google" id="ProtNLM"/>
    </source>
</evidence>
<name>A0ABW9QZF0_9ACTN</name>
<feature type="transmembrane region" description="Helical" evidence="1">
    <location>
        <begin position="79"/>
        <end position="97"/>
    </location>
</feature>
<gene>
    <name evidence="2" type="ORF">GHK86_21250</name>
</gene>
<dbReference type="EMBL" id="WJHE01001548">
    <property type="protein sequence ID" value="MST35245.1"/>
    <property type="molecule type" value="Genomic_DNA"/>
</dbReference>
<proteinExistence type="predicted"/>
<reference evidence="2 3" key="1">
    <citation type="submission" date="2019-11" db="EMBL/GenBank/DDBJ databases">
        <title>Acidiferrimicrobium australis gen. nov., sp. nov., an acidophilic and obligately heterotrophic, member of the Actinobacteria that catalyses dissimilatory oxido- reduction of iron isolated from metal-rich acidic water in Chile.</title>
        <authorList>
            <person name="Gonzalez D."/>
            <person name="Huber K."/>
            <person name="Hedrich S."/>
            <person name="Rojas-Villalobos C."/>
            <person name="Quatrini R."/>
            <person name="Dinamarca M.A."/>
            <person name="Schwarz A."/>
            <person name="Canales C."/>
            <person name="Nancucheo I."/>
        </authorList>
    </citation>
    <scope>NUCLEOTIDE SEQUENCE [LARGE SCALE GENOMIC DNA]</scope>
    <source>
        <strain evidence="2 3">USS-CCA1</strain>
    </source>
</reference>
<keyword evidence="1" id="KW-0812">Transmembrane</keyword>
<feature type="transmembrane region" description="Helical" evidence="1">
    <location>
        <begin position="132"/>
        <end position="150"/>
    </location>
</feature>
<dbReference type="Proteomes" id="UP000437736">
    <property type="component" value="Unassembled WGS sequence"/>
</dbReference>
<feature type="transmembrane region" description="Helical" evidence="1">
    <location>
        <begin position="103"/>
        <end position="120"/>
    </location>
</feature>